<evidence type="ECO:0000313" key="6">
    <source>
        <dbReference type="EMBL" id="MBK6975191.1"/>
    </source>
</evidence>
<dbReference type="PANTHER" id="PTHR37481:SF1">
    <property type="entry name" value="LIPOPOLYSACCHARIDE EXPORT SYSTEM PROTEIN LPTC"/>
    <property type="match status" value="1"/>
</dbReference>
<evidence type="ECO:0000256" key="1">
    <source>
        <dbReference type="ARBA" id="ARBA00022475"/>
    </source>
</evidence>
<dbReference type="PANTHER" id="PTHR37481">
    <property type="entry name" value="LIPOPOLYSACCHARIDE EXPORT SYSTEM PROTEIN LPTC"/>
    <property type="match status" value="1"/>
</dbReference>
<keyword evidence="1" id="KW-1003">Cell membrane</keyword>
<dbReference type="EMBL" id="JADJEV010000005">
    <property type="protein sequence ID" value="MBK6975191.1"/>
    <property type="molecule type" value="Genomic_DNA"/>
</dbReference>
<keyword evidence="3" id="KW-0812">Transmembrane</keyword>
<dbReference type="GO" id="GO:0017089">
    <property type="term" value="F:glycolipid transfer activity"/>
    <property type="evidence" value="ECO:0007669"/>
    <property type="project" value="TreeGrafter"/>
</dbReference>
<dbReference type="NCBIfam" id="TIGR04409">
    <property type="entry name" value="LptC_YrbK"/>
    <property type="match status" value="1"/>
</dbReference>
<name>A0A9D7HT06_9PROT</name>
<comment type="caution">
    <text evidence="6">The sequence shown here is derived from an EMBL/GenBank/DDBJ whole genome shotgun (WGS) entry which is preliminary data.</text>
</comment>
<dbReference type="Gene3D" id="2.60.450.10">
    <property type="entry name" value="Lipopolysaccharide (LPS) transport protein A like domain"/>
    <property type="match status" value="1"/>
</dbReference>
<gene>
    <name evidence="6" type="primary">lptC</name>
    <name evidence="6" type="ORF">IPH26_20370</name>
</gene>
<keyword evidence="5" id="KW-0472">Membrane</keyword>
<dbReference type="InterPro" id="IPR026265">
    <property type="entry name" value="LptC"/>
</dbReference>
<keyword evidence="4" id="KW-1133">Transmembrane helix</keyword>
<proteinExistence type="predicted"/>
<dbReference type="InterPro" id="IPR010664">
    <property type="entry name" value="LipoPS_assembly_LptC-rel"/>
</dbReference>
<protein>
    <submittedName>
        <fullName evidence="6">LPS export ABC transporter periplasmic protein LptC</fullName>
    </submittedName>
</protein>
<organism evidence="6 7">
    <name type="scientific">Candidatus Methylophosphatis roskildensis</name>
    <dbReference type="NCBI Taxonomy" id="2899263"/>
    <lineage>
        <taxon>Bacteria</taxon>
        <taxon>Pseudomonadati</taxon>
        <taxon>Pseudomonadota</taxon>
        <taxon>Betaproteobacteria</taxon>
        <taxon>Nitrosomonadales</taxon>
        <taxon>Sterolibacteriaceae</taxon>
        <taxon>Candidatus Methylophosphatis</taxon>
    </lineage>
</organism>
<evidence type="ECO:0000313" key="7">
    <source>
        <dbReference type="Proteomes" id="UP000807785"/>
    </source>
</evidence>
<evidence type="ECO:0000256" key="3">
    <source>
        <dbReference type="ARBA" id="ARBA00022692"/>
    </source>
</evidence>
<dbReference type="GO" id="GO:0015221">
    <property type="term" value="F:lipopolysaccharide transmembrane transporter activity"/>
    <property type="evidence" value="ECO:0007669"/>
    <property type="project" value="InterPro"/>
</dbReference>
<evidence type="ECO:0000256" key="5">
    <source>
        <dbReference type="ARBA" id="ARBA00023136"/>
    </source>
</evidence>
<evidence type="ECO:0000256" key="2">
    <source>
        <dbReference type="ARBA" id="ARBA00022519"/>
    </source>
</evidence>
<dbReference type="InterPro" id="IPR052363">
    <property type="entry name" value="LPS_export_LptC"/>
</dbReference>
<dbReference type="Pfam" id="PF06835">
    <property type="entry name" value="LptC"/>
    <property type="match status" value="1"/>
</dbReference>
<dbReference type="GO" id="GO:0005886">
    <property type="term" value="C:plasma membrane"/>
    <property type="evidence" value="ECO:0007669"/>
    <property type="project" value="InterPro"/>
</dbReference>
<dbReference type="GO" id="GO:0030288">
    <property type="term" value="C:outer membrane-bounded periplasmic space"/>
    <property type="evidence" value="ECO:0007669"/>
    <property type="project" value="TreeGrafter"/>
</dbReference>
<evidence type="ECO:0000256" key="4">
    <source>
        <dbReference type="ARBA" id="ARBA00022989"/>
    </source>
</evidence>
<accession>A0A9D7HT06</accession>
<keyword evidence="2" id="KW-0997">Cell inner membrane</keyword>
<reference evidence="6" key="1">
    <citation type="submission" date="2020-10" db="EMBL/GenBank/DDBJ databases">
        <title>Connecting structure to function with the recovery of over 1000 high-quality activated sludge metagenome-assembled genomes encoding full-length rRNA genes using long-read sequencing.</title>
        <authorList>
            <person name="Singleton C.M."/>
            <person name="Petriglieri F."/>
            <person name="Kristensen J.M."/>
            <person name="Kirkegaard R.H."/>
            <person name="Michaelsen T.Y."/>
            <person name="Andersen M.H."/>
            <person name="Karst S.M."/>
            <person name="Dueholm M.S."/>
            <person name="Nielsen P.H."/>
            <person name="Albertsen M."/>
        </authorList>
    </citation>
    <scope>NUCLEOTIDE SEQUENCE</scope>
    <source>
        <strain evidence="6">Bjer_18-Q3-R1-45_BAT3C.347</strain>
    </source>
</reference>
<dbReference type="AlphaFoldDB" id="A0A9D7HT06"/>
<dbReference type="Proteomes" id="UP000807785">
    <property type="component" value="Unassembled WGS sequence"/>
</dbReference>
<sequence>MRFVGRWHALYPVVMIGLLAALTLWLSRAMNFEPVRQDGKLRHDPDYFVDKLNGKRFDDQGKLQYSLVADHMVHFADDESTELTNPRVLHLGRGTPLRISASRADVSKDGKVVTLKENVRLVREPTADKPQMTLTTTTLTVLPDDEFATTEAPVTITHGNSVVRGTGFEYNNITAVAVLKANVRGVLQPKGG</sequence>